<reference evidence="1" key="1">
    <citation type="submission" date="2021-01" db="EMBL/GenBank/DDBJ databases">
        <authorList>
            <person name="Corre E."/>
            <person name="Pelletier E."/>
            <person name="Niang G."/>
            <person name="Scheremetjew M."/>
            <person name="Finn R."/>
            <person name="Kale V."/>
            <person name="Holt S."/>
            <person name="Cochrane G."/>
            <person name="Meng A."/>
            <person name="Brown T."/>
            <person name="Cohen L."/>
        </authorList>
    </citation>
    <scope>NUCLEOTIDE SEQUENCE</scope>
    <source>
        <strain evidence="1">CCMP1594</strain>
    </source>
</reference>
<accession>A0A7S4LC95</accession>
<name>A0A7S4LC95_9EUGL</name>
<proteinExistence type="predicted"/>
<protein>
    <submittedName>
        <fullName evidence="1">Uncharacterized protein</fullName>
    </submittedName>
</protein>
<dbReference type="EMBL" id="HBJA01089368">
    <property type="protein sequence ID" value="CAE0819908.1"/>
    <property type="molecule type" value="Transcribed_RNA"/>
</dbReference>
<sequence>MRLVEETEVFVSYVPVFPSQPKFCPVYQMLRGPPATSQADRELPDLFLKCYLCREGINLWAMTVTAGRMWELFYLTLGGWLCETGFSLAPSMLPVCLSEVCNLT</sequence>
<dbReference type="AlphaFoldDB" id="A0A7S4LC95"/>
<organism evidence="1">
    <name type="scientific">Eutreptiella gymnastica</name>
    <dbReference type="NCBI Taxonomy" id="73025"/>
    <lineage>
        <taxon>Eukaryota</taxon>
        <taxon>Discoba</taxon>
        <taxon>Euglenozoa</taxon>
        <taxon>Euglenida</taxon>
        <taxon>Spirocuta</taxon>
        <taxon>Euglenophyceae</taxon>
        <taxon>Eutreptiales</taxon>
        <taxon>Eutreptiaceae</taxon>
        <taxon>Eutreptiella</taxon>
    </lineage>
</organism>
<gene>
    <name evidence="1" type="ORF">EGYM00163_LOCUS31078</name>
</gene>
<evidence type="ECO:0000313" key="1">
    <source>
        <dbReference type="EMBL" id="CAE0819908.1"/>
    </source>
</evidence>